<evidence type="ECO:0000313" key="2">
    <source>
        <dbReference type="EMBL" id="EYC34695.1"/>
    </source>
</evidence>
<reference evidence="3" key="1">
    <citation type="journal article" date="2015" name="Nat. Genet.">
        <title>The genome and transcriptome of the zoonotic hookworm Ancylostoma ceylanicum identify infection-specific gene families.</title>
        <authorList>
            <person name="Schwarz E.M."/>
            <person name="Hu Y."/>
            <person name="Antoshechkin I."/>
            <person name="Miller M.M."/>
            <person name="Sternberg P.W."/>
            <person name="Aroian R.V."/>
        </authorList>
    </citation>
    <scope>NUCLEOTIDE SEQUENCE</scope>
    <source>
        <strain evidence="3">HY135</strain>
    </source>
</reference>
<dbReference type="AlphaFoldDB" id="A0A016W4X0"/>
<comment type="caution">
    <text evidence="2">The sequence shown here is derived from an EMBL/GenBank/DDBJ whole genome shotgun (WGS) entry which is preliminary data.</text>
</comment>
<evidence type="ECO:0000313" key="3">
    <source>
        <dbReference type="Proteomes" id="UP000024635"/>
    </source>
</evidence>
<keyword evidence="3" id="KW-1185">Reference proteome</keyword>
<dbReference type="EMBL" id="JARK01001337">
    <property type="protein sequence ID" value="EYC34695.1"/>
    <property type="molecule type" value="Genomic_DNA"/>
</dbReference>
<name>A0A016W4X0_9BILA</name>
<accession>A0A016W4X0</accession>
<proteinExistence type="predicted"/>
<organism evidence="2 3">
    <name type="scientific">Ancylostoma ceylanicum</name>
    <dbReference type="NCBI Taxonomy" id="53326"/>
    <lineage>
        <taxon>Eukaryota</taxon>
        <taxon>Metazoa</taxon>
        <taxon>Ecdysozoa</taxon>
        <taxon>Nematoda</taxon>
        <taxon>Chromadorea</taxon>
        <taxon>Rhabditida</taxon>
        <taxon>Rhabditina</taxon>
        <taxon>Rhabditomorpha</taxon>
        <taxon>Strongyloidea</taxon>
        <taxon>Ancylostomatidae</taxon>
        <taxon>Ancylostomatinae</taxon>
        <taxon>Ancylostoma</taxon>
    </lineage>
</organism>
<gene>
    <name evidence="2" type="primary">Acey_s0001.g99</name>
    <name evidence="2" type="ORF">Y032_0001g99</name>
</gene>
<dbReference type="Proteomes" id="UP000024635">
    <property type="component" value="Unassembled WGS sequence"/>
</dbReference>
<evidence type="ECO:0000256" key="1">
    <source>
        <dbReference type="SAM" id="MobiDB-lite"/>
    </source>
</evidence>
<feature type="region of interest" description="Disordered" evidence="1">
    <location>
        <begin position="1"/>
        <end position="43"/>
    </location>
</feature>
<protein>
    <submittedName>
        <fullName evidence="2">Uncharacterized protein</fullName>
    </submittedName>
</protein>
<sequence length="80" mass="8658">MPGEGSNSVIRVPQRPKGEKPGNGSNGGVRGAGVQKRGNAWRRVQRSYTRKDIAHLLHSCGKGALDPESLKVQKTRVLIN</sequence>